<feature type="transmembrane region" description="Helical" evidence="1">
    <location>
        <begin position="6"/>
        <end position="25"/>
    </location>
</feature>
<keyword evidence="2" id="KW-0238">DNA-binding</keyword>
<keyword evidence="1" id="KW-0472">Membrane</keyword>
<feature type="transmembrane region" description="Helical" evidence="1">
    <location>
        <begin position="68"/>
        <end position="87"/>
    </location>
</feature>
<dbReference type="InterPro" id="IPR010718">
    <property type="entry name" value="DUF1294"/>
</dbReference>
<dbReference type="EMBL" id="AAWS01000002">
    <property type="protein sequence ID" value="EAY31586.1"/>
    <property type="molecule type" value="Genomic_DNA"/>
</dbReference>
<keyword evidence="1" id="KW-1133">Transmembrane helix</keyword>
<dbReference type="RefSeq" id="WP_002693301.1">
    <property type="nucleotide sequence ID" value="NZ_AAWS01000002.1"/>
</dbReference>
<dbReference type="eggNOG" id="COG3326">
    <property type="taxonomic scope" value="Bacteria"/>
</dbReference>
<organism evidence="2 3">
    <name type="scientific">Microscilla marina ATCC 23134</name>
    <dbReference type="NCBI Taxonomy" id="313606"/>
    <lineage>
        <taxon>Bacteria</taxon>
        <taxon>Pseudomonadati</taxon>
        <taxon>Bacteroidota</taxon>
        <taxon>Cytophagia</taxon>
        <taxon>Cytophagales</taxon>
        <taxon>Microscillaceae</taxon>
        <taxon>Microscilla</taxon>
    </lineage>
</organism>
<dbReference type="AlphaFoldDB" id="A1ZD47"/>
<evidence type="ECO:0000256" key="1">
    <source>
        <dbReference type="SAM" id="Phobius"/>
    </source>
</evidence>
<keyword evidence="1" id="KW-0812">Transmembrane</keyword>
<dbReference type="Proteomes" id="UP000004095">
    <property type="component" value="Unassembled WGS sequence"/>
</dbReference>
<evidence type="ECO:0000313" key="2">
    <source>
        <dbReference type="EMBL" id="EAY31586.1"/>
    </source>
</evidence>
<reference evidence="2 3" key="1">
    <citation type="submission" date="2007-01" db="EMBL/GenBank/DDBJ databases">
        <authorList>
            <person name="Haygood M."/>
            <person name="Podell S."/>
            <person name="Anderson C."/>
            <person name="Hopkinson B."/>
            <person name="Roe K."/>
            <person name="Barbeau K."/>
            <person name="Gaasterland T."/>
            <person name="Ferriera S."/>
            <person name="Johnson J."/>
            <person name="Kravitz S."/>
            <person name="Beeson K."/>
            <person name="Sutton G."/>
            <person name="Rogers Y.-H."/>
            <person name="Friedman R."/>
            <person name="Frazier M."/>
            <person name="Venter J.C."/>
        </authorList>
    </citation>
    <scope>NUCLEOTIDE SEQUENCE [LARGE SCALE GENOMIC DNA]</scope>
    <source>
        <strain evidence="2 3">ATCC 23134</strain>
    </source>
</reference>
<protein>
    <submittedName>
        <fullName evidence="2">Cold-shock DNA-binding domain</fullName>
    </submittedName>
</protein>
<dbReference type="Pfam" id="PF06961">
    <property type="entry name" value="DUF1294"/>
    <property type="match status" value="1"/>
</dbReference>
<evidence type="ECO:0000313" key="3">
    <source>
        <dbReference type="Proteomes" id="UP000004095"/>
    </source>
</evidence>
<accession>A1ZD47</accession>
<dbReference type="GO" id="GO:0003677">
    <property type="term" value="F:DNA binding"/>
    <property type="evidence" value="ECO:0007669"/>
    <property type="project" value="UniProtKB-KW"/>
</dbReference>
<comment type="caution">
    <text evidence="2">The sequence shown here is derived from an EMBL/GenBank/DDBJ whole genome shotgun (WGS) entry which is preliminary data.</text>
</comment>
<name>A1ZD47_MICM2</name>
<gene>
    <name evidence="2" type="ORF">M23134_05092</name>
</gene>
<feature type="transmembrane region" description="Helical" evidence="1">
    <location>
        <begin position="37"/>
        <end position="56"/>
    </location>
</feature>
<proteinExistence type="predicted"/>
<sequence>MLLVYYLIFINVVAAFIFSQDKGLAKRKQRRISEKRLHTFELAGGVFSMLVLMYTLRHKNQKFAYYGWTYLILALWVGILYLVLFYFGR</sequence>
<dbReference type="OrthoDB" id="1080927at2"/>
<keyword evidence="3" id="KW-1185">Reference proteome</keyword>